<dbReference type="InterPro" id="IPR045863">
    <property type="entry name" value="CorA_TM1_TM2"/>
</dbReference>
<proteinExistence type="predicted"/>
<dbReference type="Proteomes" id="UP000799437">
    <property type="component" value="Unassembled WGS sequence"/>
</dbReference>
<gene>
    <name evidence="6" type="ORF">EJ05DRAFT_478258</name>
</gene>
<sequence length="178" mass="19919">MEQISSLMAQRDNYYSQAIAQESAVLARGARQDNKLMAQLADSSRKIATTSLRDAKAMKAISVVTMVFLPATFTATYFSTSFWNLRAGPGESVVSGNHWIYWVVTVILTSIVNISAYAWYRRNERVVKSLEEGKVIVPLQHSLKKTVRPGHDEHKSEARDIKPLHHTLRPSFRGVGSA</sequence>
<dbReference type="EMBL" id="ML996576">
    <property type="protein sequence ID" value="KAF2756249.1"/>
    <property type="molecule type" value="Genomic_DNA"/>
</dbReference>
<evidence type="ECO:0000313" key="7">
    <source>
        <dbReference type="Proteomes" id="UP000799437"/>
    </source>
</evidence>
<reference evidence="6" key="1">
    <citation type="journal article" date="2020" name="Stud. Mycol.">
        <title>101 Dothideomycetes genomes: a test case for predicting lifestyles and emergence of pathogens.</title>
        <authorList>
            <person name="Haridas S."/>
            <person name="Albert R."/>
            <person name="Binder M."/>
            <person name="Bloem J."/>
            <person name="Labutti K."/>
            <person name="Salamov A."/>
            <person name="Andreopoulos B."/>
            <person name="Baker S."/>
            <person name="Barry K."/>
            <person name="Bills G."/>
            <person name="Bluhm B."/>
            <person name="Cannon C."/>
            <person name="Castanera R."/>
            <person name="Culley D."/>
            <person name="Daum C."/>
            <person name="Ezra D."/>
            <person name="Gonzalez J."/>
            <person name="Henrissat B."/>
            <person name="Kuo A."/>
            <person name="Liang C."/>
            <person name="Lipzen A."/>
            <person name="Lutzoni F."/>
            <person name="Magnuson J."/>
            <person name="Mondo S."/>
            <person name="Nolan M."/>
            <person name="Ohm R."/>
            <person name="Pangilinan J."/>
            <person name="Park H.-J."/>
            <person name="Ramirez L."/>
            <person name="Alfaro M."/>
            <person name="Sun H."/>
            <person name="Tritt A."/>
            <person name="Yoshinaga Y."/>
            <person name="Zwiers L.-H."/>
            <person name="Turgeon B."/>
            <person name="Goodwin S."/>
            <person name="Spatafora J."/>
            <person name="Crous P."/>
            <person name="Grigoriev I."/>
        </authorList>
    </citation>
    <scope>NUCLEOTIDE SEQUENCE</scope>
    <source>
        <strain evidence="6">CBS 121739</strain>
    </source>
</reference>
<dbReference type="RefSeq" id="XP_033598700.1">
    <property type="nucleotide sequence ID" value="XM_033744419.1"/>
</dbReference>
<comment type="subcellular location">
    <subcellularLocation>
        <location evidence="1">Membrane</location>
        <topology evidence="1">Multi-pass membrane protein</topology>
    </subcellularLocation>
</comment>
<keyword evidence="2 5" id="KW-0812">Transmembrane</keyword>
<dbReference type="AlphaFoldDB" id="A0A6A6W2A6"/>
<name>A0A6A6W2A6_9PEZI</name>
<dbReference type="GeneID" id="54485473"/>
<organism evidence="6 7">
    <name type="scientific">Pseudovirgaria hyperparasitica</name>
    <dbReference type="NCBI Taxonomy" id="470096"/>
    <lineage>
        <taxon>Eukaryota</taxon>
        <taxon>Fungi</taxon>
        <taxon>Dikarya</taxon>
        <taxon>Ascomycota</taxon>
        <taxon>Pezizomycotina</taxon>
        <taxon>Dothideomycetes</taxon>
        <taxon>Dothideomycetes incertae sedis</taxon>
        <taxon>Acrospermales</taxon>
        <taxon>Acrospermaceae</taxon>
        <taxon>Pseudovirgaria</taxon>
    </lineage>
</organism>
<feature type="transmembrane region" description="Helical" evidence="5">
    <location>
        <begin position="99"/>
        <end position="120"/>
    </location>
</feature>
<evidence type="ECO:0000313" key="6">
    <source>
        <dbReference type="EMBL" id="KAF2756249.1"/>
    </source>
</evidence>
<feature type="transmembrane region" description="Helical" evidence="5">
    <location>
        <begin position="60"/>
        <end position="79"/>
    </location>
</feature>
<evidence type="ECO:0000256" key="1">
    <source>
        <dbReference type="ARBA" id="ARBA00004141"/>
    </source>
</evidence>
<keyword evidence="3 5" id="KW-1133">Transmembrane helix</keyword>
<dbReference type="OrthoDB" id="1046782at2759"/>
<keyword evidence="7" id="KW-1185">Reference proteome</keyword>
<keyword evidence="4 5" id="KW-0472">Membrane</keyword>
<dbReference type="Gene3D" id="1.20.58.340">
    <property type="entry name" value="Magnesium transport protein CorA, transmembrane region"/>
    <property type="match status" value="1"/>
</dbReference>
<dbReference type="SUPFAM" id="SSF144083">
    <property type="entry name" value="Magnesium transport protein CorA, transmembrane region"/>
    <property type="match status" value="1"/>
</dbReference>
<dbReference type="GO" id="GO:0016020">
    <property type="term" value="C:membrane"/>
    <property type="evidence" value="ECO:0007669"/>
    <property type="project" value="UniProtKB-SubCell"/>
</dbReference>
<evidence type="ECO:0000256" key="5">
    <source>
        <dbReference type="SAM" id="Phobius"/>
    </source>
</evidence>
<evidence type="ECO:0000256" key="2">
    <source>
        <dbReference type="ARBA" id="ARBA00022692"/>
    </source>
</evidence>
<evidence type="ECO:0000256" key="4">
    <source>
        <dbReference type="ARBA" id="ARBA00023136"/>
    </source>
</evidence>
<protein>
    <submittedName>
        <fullName evidence="6">Uncharacterized protein</fullName>
    </submittedName>
</protein>
<evidence type="ECO:0000256" key="3">
    <source>
        <dbReference type="ARBA" id="ARBA00022989"/>
    </source>
</evidence>
<accession>A0A6A6W2A6</accession>